<gene>
    <name evidence="18" type="ORF">HPA02_02290</name>
</gene>
<dbReference type="InterPro" id="IPR001610">
    <property type="entry name" value="PAC"/>
</dbReference>
<dbReference type="Pfam" id="PF00989">
    <property type="entry name" value="PAS"/>
    <property type="match status" value="1"/>
</dbReference>
<dbReference type="GO" id="GO:0009927">
    <property type="term" value="F:histidine phosphotransfer kinase activity"/>
    <property type="evidence" value="ECO:0007669"/>
    <property type="project" value="TreeGrafter"/>
</dbReference>
<dbReference type="SMART" id="SM00091">
    <property type="entry name" value="PAS"/>
    <property type="match status" value="2"/>
</dbReference>
<keyword evidence="11" id="KW-0472">Membrane</keyword>
<dbReference type="FunFam" id="3.30.565.10:FF:000023">
    <property type="entry name" value="PAS domain-containing sensor histidine kinase"/>
    <property type="match status" value="1"/>
</dbReference>
<dbReference type="PROSITE" id="PS50110">
    <property type="entry name" value="RESPONSE_REGULATORY"/>
    <property type="match status" value="1"/>
</dbReference>
<evidence type="ECO:0000256" key="1">
    <source>
        <dbReference type="ARBA" id="ARBA00000085"/>
    </source>
</evidence>
<dbReference type="InterPro" id="IPR005467">
    <property type="entry name" value="His_kinase_dom"/>
</dbReference>
<dbReference type="OrthoDB" id="9797243at2"/>
<dbReference type="NCBIfam" id="TIGR00229">
    <property type="entry name" value="sensory_box"/>
    <property type="match status" value="1"/>
</dbReference>
<dbReference type="InterPro" id="IPR000700">
    <property type="entry name" value="PAS-assoc_C"/>
</dbReference>
<evidence type="ECO:0000256" key="3">
    <source>
        <dbReference type="ARBA" id="ARBA00012438"/>
    </source>
</evidence>
<dbReference type="PROSITE" id="PS50109">
    <property type="entry name" value="HIS_KIN"/>
    <property type="match status" value="1"/>
</dbReference>
<dbReference type="SMART" id="SM00388">
    <property type="entry name" value="HisKA"/>
    <property type="match status" value="1"/>
</dbReference>
<evidence type="ECO:0000256" key="2">
    <source>
        <dbReference type="ARBA" id="ARBA00004236"/>
    </source>
</evidence>
<dbReference type="InterPro" id="IPR013767">
    <property type="entry name" value="PAS_fold"/>
</dbReference>
<comment type="catalytic activity">
    <reaction evidence="1">
        <text>ATP + protein L-histidine = ADP + protein N-phospho-L-histidine.</text>
        <dbReference type="EC" id="2.7.13.3"/>
    </reaction>
</comment>
<keyword evidence="19" id="KW-1185">Reference proteome</keyword>
<dbReference type="SUPFAM" id="SSF52172">
    <property type="entry name" value="CheY-like"/>
    <property type="match status" value="1"/>
</dbReference>
<dbReference type="InterPro" id="IPR001789">
    <property type="entry name" value="Sig_transdc_resp-reg_receiver"/>
</dbReference>
<evidence type="ECO:0000256" key="12">
    <source>
        <dbReference type="PROSITE-ProRule" id="PRU00169"/>
    </source>
</evidence>
<dbReference type="SUPFAM" id="SSF55874">
    <property type="entry name" value="ATPase domain of HSP90 chaperone/DNA topoisomerase II/histidine kinase"/>
    <property type="match status" value="1"/>
</dbReference>
<dbReference type="Proteomes" id="UP000321275">
    <property type="component" value="Unassembled WGS sequence"/>
</dbReference>
<dbReference type="SUPFAM" id="SSF55785">
    <property type="entry name" value="PYP-like sensor domain (PAS domain)"/>
    <property type="match status" value="2"/>
</dbReference>
<dbReference type="Pfam" id="PF08448">
    <property type="entry name" value="PAS_4"/>
    <property type="match status" value="1"/>
</dbReference>
<dbReference type="Gene3D" id="3.30.450.40">
    <property type="match status" value="2"/>
</dbReference>
<evidence type="ECO:0000259" key="16">
    <source>
        <dbReference type="PROSITE" id="PS50112"/>
    </source>
</evidence>
<evidence type="ECO:0000256" key="9">
    <source>
        <dbReference type="ARBA" id="ARBA00022840"/>
    </source>
</evidence>
<protein>
    <recommendedName>
        <fullName evidence="3">histidine kinase</fullName>
        <ecNumber evidence="3">2.7.13.3</ecNumber>
    </recommendedName>
</protein>
<dbReference type="Pfam" id="PF00512">
    <property type="entry name" value="HisKA"/>
    <property type="match status" value="1"/>
</dbReference>
<evidence type="ECO:0000256" key="4">
    <source>
        <dbReference type="ARBA" id="ARBA00022475"/>
    </source>
</evidence>
<dbReference type="SUPFAM" id="SSF47384">
    <property type="entry name" value="Homodimeric domain of signal transducing histidine kinase"/>
    <property type="match status" value="1"/>
</dbReference>
<feature type="domain" description="PAC" evidence="17">
    <location>
        <begin position="253"/>
        <end position="305"/>
    </location>
</feature>
<keyword evidence="6" id="KW-0808">Transferase</keyword>
<dbReference type="CDD" id="cd16922">
    <property type="entry name" value="HATPase_EvgS-ArcB-TorS-like"/>
    <property type="match status" value="1"/>
</dbReference>
<feature type="domain" description="Histidine kinase" evidence="14">
    <location>
        <begin position="623"/>
        <end position="841"/>
    </location>
</feature>
<organism evidence="18 19">
    <name type="scientific">Bisbaumannia pacifica</name>
    <dbReference type="NCBI Taxonomy" id="77098"/>
    <lineage>
        <taxon>Bacteria</taxon>
        <taxon>Pseudomonadati</taxon>
        <taxon>Pseudomonadota</taxon>
        <taxon>Gammaproteobacteria</taxon>
        <taxon>Oceanospirillales</taxon>
        <taxon>Halomonadaceae</taxon>
        <taxon>Bisbaumannia</taxon>
    </lineage>
</organism>
<dbReference type="SMART" id="SM00448">
    <property type="entry name" value="REC"/>
    <property type="match status" value="1"/>
</dbReference>
<dbReference type="CDD" id="cd00130">
    <property type="entry name" value="PAS"/>
    <property type="match status" value="1"/>
</dbReference>
<dbReference type="InterPro" id="IPR003594">
    <property type="entry name" value="HATPase_dom"/>
</dbReference>
<dbReference type="Pfam" id="PF13185">
    <property type="entry name" value="GAF_2"/>
    <property type="match status" value="1"/>
</dbReference>
<evidence type="ECO:0000256" key="5">
    <source>
        <dbReference type="ARBA" id="ARBA00022553"/>
    </source>
</evidence>
<name>A0A510X3F7_9GAMM</name>
<keyword evidence="4" id="KW-1003">Cell membrane</keyword>
<keyword evidence="8" id="KW-0418">Kinase</keyword>
<dbReference type="InterPro" id="IPR011006">
    <property type="entry name" value="CheY-like_superfamily"/>
</dbReference>
<dbReference type="InterPro" id="IPR035965">
    <property type="entry name" value="PAS-like_dom_sf"/>
</dbReference>
<dbReference type="PROSITE" id="PS50113">
    <property type="entry name" value="PAC"/>
    <property type="match status" value="1"/>
</dbReference>
<dbReference type="PROSITE" id="PS50112">
    <property type="entry name" value="PAS"/>
    <property type="match status" value="1"/>
</dbReference>
<dbReference type="GO" id="GO:0000155">
    <property type="term" value="F:phosphorelay sensor kinase activity"/>
    <property type="evidence" value="ECO:0007669"/>
    <property type="project" value="InterPro"/>
</dbReference>
<comment type="caution">
    <text evidence="18">The sequence shown here is derived from an EMBL/GenBank/DDBJ whole genome shotgun (WGS) entry which is preliminary data.</text>
</comment>
<dbReference type="PRINTS" id="PR00344">
    <property type="entry name" value="BCTRLSENSOR"/>
</dbReference>
<dbReference type="InterPro" id="IPR003018">
    <property type="entry name" value="GAF"/>
</dbReference>
<keyword evidence="10" id="KW-0902">Two-component regulatory system</keyword>
<evidence type="ECO:0000256" key="8">
    <source>
        <dbReference type="ARBA" id="ARBA00022777"/>
    </source>
</evidence>
<dbReference type="Gene3D" id="3.30.565.10">
    <property type="entry name" value="Histidine kinase-like ATPase, C-terminal domain"/>
    <property type="match status" value="1"/>
</dbReference>
<keyword evidence="9" id="KW-0067">ATP-binding</keyword>
<dbReference type="SMART" id="SM00387">
    <property type="entry name" value="HATPase_c"/>
    <property type="match status" value="1"/>
</dbReference>
<dbReference type="Gene3D" id="1.10.287.130">
    <property type="match status" value="1"/>
</dbReference>
<evidence type="ECO:0000256" key="7">
    <source>
        <dbReference type="ARBA" id="ARBA00022741"/>
    </source>
</evidence>
<dbReference type="Gene3D" id="3.30.450.20">
    <property type="entry name" value="PAS domain"/>
    <property type="match status" value="2"/>
</dbReference>
<evidence type="ECO:0000259" key="15">
    <source>
        <dbReference type="PROSITE" id="PS50110"/>
    </source>
</evidence>
<dbReference type="FunFam" id="1.10.287.130:FF:000038">
    <property type="entry name" value="Sensory transduction histidine kinase"/>
    <property type="match status" value="1"/>
</dbReference>
<dbReference type="SUPFAM" id="SSF55781">
    <property type="entry name" value="GAF domain-like"/>
    <property type="match status" value="2"/>
</dbReference>
<sequence>MESSPPPDNASARLAAPEALAVPEPSADPALERLATLARDLFEVPTALVTLLERRRLRCIAGQGWTRRDLPPEGTFCSHAIAGGDTLVVEDALADPRFVGALRVDGIPDIRFYAGVPLRPDGEAVGTLCLLDSRPRSLSPRERQLLEQLAAQAEVLLTQHALRQRQRRQQEELELSTQRMAAVLEESAAGIIRIDRRGTMRDINPFALRLLGYPRHELVGENIKALMHDGEASRHDGYLSRYLAGEAPRIIGQGREVVARHRDGRRVPVHLAVSAIRGGDGEVDEFIGILTDLSEIHEARRAAQRERRLLGAIIDGSREPIYARSSGGRYLAANRACRELLGLGALEGEPPPLSVLLSHALAAQIESAEREVVSLGSPRQLVLGEVKGRHLELSLSPLGNREEGVRGVVGVVHDTTEARRQSNLLRVLHQGITDYQALMSGHRLWEFLMEALRELTDSDYALIGEVVEAEGAPALKLHAITDLSWSEESRRLMERLRSGDMMLTNPDSLLGRVFAHGEVIMTEDLASHPGRGGFPPGHPSLRNYLGVPIHDGQSVIGMFAIANGRRRYDQALLEWLKPFTSTCALLINLHRGLAERERATEALAQARDQAERASRAKSEFLSSMSHELRTPLNAVLGYAQLLANSRQQPLNERQARQVAQIERSGQHLLALINDVLDLARIEAGKLSLSLERVRLDELVGDALMSVQTSAADAGVTLSAPEISALTEVRADYTRLKQVLLNLLSNAIKYNRRGGRVEVSVSGESARVWVSVRDTGLGIAQEHQSALFEPFQRLGAEHGAIEGTGIGLSITRQLVEAMSGEIWVESRLGEGSVFHVALPLADAGPAPEAAASEAAPSGGQGPMASCRVLYVEDNPANRQLMHEVFAELEGAELITVGCAEEALERLGRELPDLLLLDIHLPGMDGHALLARLRREPQWSSLPVLAVTASAMPSDIRRGRLAGFDGYLTKPLDLERLRRVLNEHLPIEGEPHA</sequence>
<dbReference type="InterPro" id="IPR036890">
    <property type="entry name" value="HATPase_C_sf"/>
</dbReference>
<feature type="modified residue" description="4-aspartylphosphate" evidence="12">
    <location>
        <position position="916"/>
    </location>
</feature>
<dbReference type="RefSeq" id="WP_146801038.1">
    <property type="nucleotide sequence ID" value="NZ_BJUK01000002.1"/>
</dbReference>
<proteinExistence type="predicted"/>
<dbReference type="GO" id="GO:0005886">
    <property type="term" value="C:plasma membrane"/>
    <property type="evidence" value="ECO:0007669"/>
    <property type="project" value="UniProtKB-SubCell"/>
</dbReference>
<dbReference type="Pfam" id="PF00072">
    <property type="entry name" value="Response_reg"/>
    <property type="match status" value="1"/>
</dbReference>
<evidence type="ECO:0000256" key="13">
    <source>
        <dbReference type="SAM" id="Coils"/>
    </source>
</evidence>
<evidence type="ECO:0000313" key="19">
    <source>
        <dbReference type="Proteomes" id="UP000321275"/>
    </source>
</evidence>
<comment type="subcellular location">
    <subcellularLocation>
        <location evidence="2">Cell membrane</location>
    </subcellularLocation>
</comment>
<feature type="domain" description="Response regulatory" evidence="15">
    <location>
        <begin position="866"/>
        <end position="983"/>
    </location>
</feature>
<dbReference type="Pfam" id="PF02518">
    <property type="entry name" value="HATPase_c"/>
    <property type="match status" value="1"/>
</dbReference>
<keyword evidence="5 12" id="KW-0597">Phosphoprotein</keyword>
<feature type="domain" description="PAS" evidence="16">
    <location>
        <begin position="176"/>
        <end position="246"/>
    </location>
</feature>
<dbReference type="InterPro" id="IPR000014">
    <property type="entry name" value="PAS"/>
</dbReference>
<dbReference type="InterPro" id="IPR003661">
    <property type="entry name" value="HisK_dim/P_dom"/>
</dbReference>
<keyword evidence="13" id="KW-0175">Coiled coil</keyword>
<dbReference type="GO" id="GO:0006355">
    <property type="term" value="P:regulation of DNA-templated transcription"/>
    <property type="evidence" value="ECO:0007669"/>
    <property type="project" value="InterPro"/>
</dbReference>
<reference evidence="18 19" key="1">
    <citation type="submission" date="2019-07" db="EMBL/GenBank/DDBJ databases">
        <title>Whole genome shotgun sequence of Halomonas pacifica NBRC 102220.</title>
        <authorList>
            <person name="Hosoyama A."/>
            <person name="Uohara A."/>
            <person name="Ohji S."/>
            <person name="Ichikawa N."/>
        </authorList>
    </citation>
    <scope>NUCLEOTIDE SEQUENCE [LARGE SCALE GENOMIC DNA]</scope>
    <source>
        <strain evidence="18 19">NBRC 102220</strain>
    </source>
</reference>
<dbReference type="EC" id="2.7.13.3" evidence="3"/>
<dbReference type="InterPro" id="IPR029016">
    <property type="entry name" value="GAF-like_dom_sf"/>
</dbReference>
<dbReference type="InterPro" id="IPR004358">
    <property type="entry name" value="Sig_transdc_His_kin-like_C"/>
</dbReference>
<dbReference type="PANTHER" id="PTHR43047:SF72">
    <property type="entry name" value="OSMOSENSING HISTIDINE PROTEIN KINASE SLN1"/>
    <property type="match status" value="1"/>
</dbReference>
<keyword evidence="7" id="KW-0547">Nucleotide-binding</keyword>
<feature type="coiled-coil region" evidence="13">
    <location>
        <begin position="589"/>
        <end position="616"/>
    </location>
</feature>
<accession>A0A510X3F7</accession>
<dbReference type="PANTHER" id="PTHR43047">
    <property type="entry name" value="TWO-COMPONENT HISTIDINE PROTEIN KINASE"/>
    <property type="match status" value="1"/>
</dbReference>
<evidence type="ECO:0000313" key="18">
    <source>
        <dbReference type="EMBL" id="GEK45946.1"/>
    </source>
</evidence>
<dbReference type="InterPro" id="IPR013656">
    <property type="entry name" value="PAS_4"/>
</dbReference>
<dbReference type="Pfam" id="PF01590">
    <property type="entry name" value="GAF"/>
    <property type="match status" value="1"/>
</dbReference>
<evidence type="ECO:0000256" key="10">
    <source>
        <dbReference type="ARBA" id="ARBA00023012"/>
    </source>
</evidence>
<evidence type="ECO:0000256" key="11">
    <source>
        <dbReference type="ARBA" id="ARBA00023136"/>
    </source>
</evidence>
<dbReference type="Gene3D" id="3.40.50.2300">
    <property type="match status" value="1"/>
</dbReference>
<evidence type="ECO:0000256" key="6">
    <source>
        <dbReference type="ARBA" id="ARBA00022679"/>
    </source>
</evidence>
<dbReference type="SMART" id="SM00065">
    <property type="entry name" value="GAF"/>
    <property type="match status" value="2"/>
</dbReference>
<evidence type="ECO:0000259" key="17">
    <source>
        <dbReference type="PROSITE" id="PS50113"/>
    </source>
</evidence>
<evidence type="ECO:0000259" key="14">
    <source>
        <dbReference type="PROSITE" id="PS50109"/>
    </source>
</evidence>
<dbReference type="InterPro" id="IPR036097">
    <property type="entry name" value="HisK_dim/P_sf"/>
</dbReference>
<dbReference type="EMBL" id="BJUK01000002">
    <property type="protein sequence ID" value="GEK45946.1"/>
    <property type="molecule type" value="Genomic_DNA"/>
</dbReference>
<dbReference type="CDD" id="cd00082">
    <property type="entry name" value="HisKA"/>
    <property type="match status" value="1"/>
</dbReference>
<dbReference type="AlphaFoldDB" id="A0A510X3F7"/>
<dbReference type="GO" id="GO:0005524">
    <property type="term" value="F:ATP binding"/>
    <property type="evidence" value="ECO:0007669"/>
    <property type="project" value="UniProtKB-KW"/>
</dbReference>
<dbReference type="SMART" id="SM00086">
    <property type="entry name" value="PAC"/>
    <property type="match status" value="2"/>
</dbReference>